<reference evidence="1 2" key="1">
    <citation type="journal article" date="2001" name="J. Virol.">
        <title>Analysis and characterization of the complete genome of tupaia (tree shrew) herpesvirus.</title>
        <authorList>
            <person name="Bahr U."/>
            <person name="Darai G."/>
        </authorList>
    </citation>
    <scope>NUCLEOTIDE SEQUENCE [LARGE SCALE GENOMIC DNA]</scope>
    <source>
        <strain evidence="1">2</strain>
    </source>
</reference>
<dbReference type="KEGG" id="vg:921154"/>
<dbReference type="RefSeq" id="NP_116357.1">
    <property type="nucleotide sequence ID" value="NC_002794.1"/>
</dbReference>
<name>Q91TT5_TUHV1</name>
<organism evidence="1 2">
    <name type="scientific">Tupaiid herpesvirus 1 (strain 1)</name>
    <name type="common">TuHV-1</name>
    <name type="synonym">Herpesvirus tupaia (strain 1)</name>
    <dbReference type="NCBI Taxonomy" id="10397"/>
    <lineage>
        <taxon>Viruses</taxon>
        <taxon>Duplodnaviria</taxon>
        <taxon>Heunggongvirae</taxon>
        <taxon>Peploviricota</taxon>
        <taxon>Herviviricetes</taxon>
        <taxon>Herpesvirales</taxon>
        <taxon>Orthoherpesviridae</taxon>
        <taxon>Betaherpesvirinae</taxon>
        <taxon>Quwivirus</taxon>
        <taxon>Quwivirus tupaiidbeta1</taxon>
    </lineage>
</organism>
<organismHost>
    <name type="scientific">Tupaia belangeri</name>
    <name type="common">Common tree shrew</name>
    <name type="synonym">Tupaia glis belangeri</name>
    <dbReference type="NCBI Taxonomy" id="37347"/>
</organismHost>
<dbReference type="EMBL" id="AF281817">
    <property type="protein sequence ID" value="AAK57052.1"/>
    <property type="molecule type" value="Genomic_DNA"/>
</dbReference>
<proteinExistence type="predicted"/>
<dbReference type="Proteomes" id="UP000137095">
    <property type="component" value="Segment"/>
</dbReference>
<protein>
    <submittedName>
        <fullName evidence="1">T22.4</fullName>
    </submittedName>
</protein>
<evidence type="ECO:0000313" key="2">
    <source>
        <dbReference type="Proteomes" id="UP000137095"/>
    </source>
</evidence>
<dbReference type="GeneID" id="921154"/>
<keyword evidence="2" id="KW-1185">Reference proteome</keyword>
<sequence>MCYKTWSCTMNGRPLIAAARSVWIVAICRTIFRLACMVCSDIRHSIEYSLFPA</sequence>
<evidence type="ECO:0000313" key="1">
    <source>
        <dbReference type="EMBL" id="AAK57052.1"/>
    </source>
</evidence>
<accession>Q91TT5</accession>